<evidence type="ECO:0000256" key="10">
    <source>
        <dbReference type="ARBA" id="ARBA00023319"/>
    </source>
</evidence>
<feature type="domain" description="Ig-like" evidence="13">
    <location>
        <begin position="9"/>
        <end position="142"/>
    </location>
</feature>
<keyword evidence="2" id="KW-1003">Cell membrane</keyword>
<dbReference type="Pfam" id="PF07686">
    <property type="entry name" value="V-set"/>
    <property type="match status" value="1"/>
</dbReference>
<evidence type="ECO:0000256" key="12">
    <source>
        <dbReference type="SAM" id="SignalP"/>
    </source>
</evidence>
<name>A0A9F2QWL8_PYTBI</name>
<gene>
    <name evidence="15" type="primary">LOC103059816</name>
</gene>
<evidence type="ECO:0000259" key="13">
    <source>
        <dbReference type="PROSITE" id="PS50835"/>
    </source>
</evidence>
<feature type="transmembrane region" description="Helical" evidence="11">
    <location>
        <begin position="257"/>
        <end position="283"/>
    </location>
</feature>
<dbReference type="GO" id="GO:0006955">
    <property type="term" value="P:immune response"/>
    <property type="evidence" value="ECO:0007669"/>
    <property type="project" value="TreeGrafter"/>
</dbReference>
<evidence type="ECO:0000313" key="14">
    <source>
        <dbReference type="Proteomes" id="UP000695026"/>
    </source>
</evidence>
<dbReference type="Proteomes" id="UP000695026">
    <property type="component" value="Unplaced"/>
</dbReference>
<keyword evidence="6 11" id="KW-0472">Membrane</keyword>
<dbReference type="SMART" id="SM00406">
    <property type="entry name" value="IGv"/>
    <property type="match status" value="1"/>
</dbReference>
<dbReference type="KEGG" id="pbi:103059816"/>
<reference evidence="15" key="1">
    <citation type="submission" date="2025-08" db="UniProtKB">
        <authorList>
            <consortium name="RefSeq"/>
        </authorList>
    </citation>
    <scope>IDENTIFICATION</scope>
    <source>
        <tissue evidence="15">Liver</tissue>
    </source>
</reference>
<dbReference type="PANTHER" id="PTHR25466:SF4">
    <property type="entry name" value="T-LYMPHOCYTE ACTIVATION ANTIGEN CD80"/>
    <property type="match status" value="1"/>
</dbReference>
<proteinExistence type="predicted"/>
<dbReference type="GO" id="GO:0007166">
    <property type="term" value="P:cell surface receptor signaling pathway"/>
    <property type="evidence" value="ECO:0007669"/>
    <property type="project" value="TreeGrafter"/>
</dbReference>
<feature type="signal peptide" evidence="12">
    <location>
        <begin position="1"/>
        <end position="34"/>
    </location>
</feature>
<keyword evidence="10" id="KW-0393">Immunoglobulin domain</keyword>
<dbReference type="PROSITE" id="PS50835">
    <property type="entry name" value="IG_LIKE"/>
    <property type="match status" value="1"/>
</dbReference>
<dbReference type="GO" id="GO:0042102">
    <property type="term" value="P:positive regulation of T cell proliferation"/>
    <property type="evidence" value="ECO:0007669"/>
    <property type="project" value="TreeGrafter"/>
</dbReference>
<dbReference type="OMA" id="HMTSVML"/>
<evidence type="ECO:0000313" key="15">
    <source>
        <dbReference type="RefSeq" id="XP_007428009.1"/>
    </source>
</evidence>
<sequence length="320" mass="35865">MMHVQKTEPMLSSLKGFFWLSLFELLYSSSGIFSQEITNISAREGDEARLPCGYKISEGKTLESYYIYWQKPISGKPDLVVISYKHGKESESEKDILYKNRTKMDKHNLTLSISPVKLSDTGIYKCIAILKNYEGEGAANLSVIAPFSKPIIKYNSSRNLCDPTELTLSCVSHGGSSWPKMYGFVNNKAVHWTSVVAYNNDSKLFNITGTLQLNVTENMLVQCSVGFSDFQVSTNDSLNMTMECSKPTLPPWTSPPFGIIISSSVILIFLLVVIMLVTHLYYFRNRPRPSTTHQPLATDEMVLQDLSNGQTPSGLRRSPL</sequence>
<dbReference type="GO" id="GO:0009897">
    <property type="term" value="C:external side of plasma membrane"/>
    <property type="evidence" value="ECO:0007669"/>
    <property type="project" value="TreeGrafter"/>
</dbReference>
<comment type="subcellular location">
    <subcellularLocation>
        <location evidence="1">Cell membrane</location>
        <topology evidence="1">Single-pass type I membrane protein</topology>
    </subcellularLocation>
</comment>
<dbReference type="InterPro" id="IPR051713">
    <property type="entry name" value="T-cell_Activation_Regulation"/>
</dbReference>
<evidence type="ECO:0000256" key="6">
    <source>
        <dbReference type="ARBA" id="ARBA00023136"/>
    </source>
</evidence>
<keyword evidence="14" id="KW-1185">Reference proteome</keyword>
<keyword evidence="7" id="KW-1015">Disulfide bond</keyword>
<dbReference type="InterPro" id="IPR013783">
    <property type="entry name" value="Ig-like_fold"/>
</dbReference>
<evidence type="ECO:0000256" key="2">
    <source>
        <dbReference type="ARBA" id="ARBA00022475"/>
    </source>
</evidence>
<dbReference type="PANTHER" id="PTHR25466">
    <property type="entry name" value="T-LYMPHOCYTE ACTIVATION ANTIGEN"/>
    <property type="match status" value="1"/>
</dbReference>
<accession>A0A9F2QWL8</accession>
<evidence type="ECO:0000256" key="7">
    <source>
        <dbReference type="ARBA" id="ARBA00023157"/>
    </source>
</evidence>
<dbReference type="InterPro" id="IPR013106">
    <property type="entry name" value="Ig_V-set"/>
</dbReference>
<evidence type="ECO:0000256" key="8">
    <source>
        <dbReference type="ARBA" id="ARBA00023170"/>
    </source>
</evidence>
<dbReference type="InterPro" id="IPR036179">
    <property type="entry name" value="Ig-like_dom_sf"/>
</dbReference>
<evidence type="ECO:0000256" key="11">
    <source>
        <dbReference type="SAM" id="Phobius"/>
    </source>
</evidence>
<keyword evidence="4 12" id="KW-0732">Signal</keyword>
<dbReference type="InterPro" id="IPR007110">
    <property type="entry name" value="Ig-like_dom"/>
</dbReference>
<keyword evidence="9" id="KW-0325">Glycoprotein</keyword>
<evidence type="ECO:0000256" key="9">
    <source>
        <dbReference type="ARBA" id="ARBA00023180"/>
    </source>
</evidence>
<dbReference type="GO" id="GO:0031295">
    <property type="term" value="P:T cell costimulation"/>
    <property type="evidence" value="ECO:0007669"/>
    <property type="project" value="TreeGrafter"/>
</dbReference>
<evidence type="ECO:0000256" key="4">
    <source>
        <dbReference type="ARBA" id="ARBA00022729"/>
    </source>
</evidence>
<dbReference type="SUPFAM" id="SSF48726">
    <property type="entry name" value="Immunoglobulin"/>
    <property type="match status" value="1"/>
</dbReference>
<dbReference type="Gene3D" id="2.60.40.10">
    <property type="entry name" value="Immunoglobulins"/>
    <property type="match status" value="2"/>
</dbReference>
<dbReference type="GO" id="GO:0042130">
    <property type="term" value="P:negative regulation of T cell proliferation"/>
    <property type="evidence" value="ECO:0007669"/>
    <property type="project" value="TreeGrafter"/>
</dbReference>
<feature type="chain" id="PRO_5039909726" evidence="12">
    <location>
        <begin position="35"/>
        <end position="320"/>
    </location>
</feature>
<keyword evidence="3 11" id="KW-0812">Transmembrane</keyword>
<dbReference type="InterPro" id="IPR003599">
    <property type="entry name" value="Ig_sub"/>
</dbReference>
<dbReference type="SMART" id="SM00409">
    <property type="entry name" value="IG"/>
    <property type="match status" value="1"/>
</dbReference>
<organism evidence="14 15">
    <name type="scientific">Python bivittatus</name>
    <name type="common">Burmese python</name>
    <name type="synonym">Python molurus bivittatus</name>
    <dbReference type="NCBI Taxonomy" id="176946"/>
    <lineage>
        <taxon>Eukaryota</taxon>
        <taxon>Metazoa</taxon>
        <taxon>Chordata</taxon>
        <taxon>Craniata</taxon>
        <taxon>Vertebrata</taxon>
        <taxon>Euteleostomi</taxon>
        <taxon>Lepidosauria</taxon>
        <taxon>Squamata</taxon>
        <taxon>Bifurcata</taxon>
        <taxon>Unidentata</taxon>
        <taxon>Episquamata</taxon>
        <taxon>Toxicofera</taxon>
        <taxon>Serpentes</taxon>
        <taxon>Henophidia</taxon>
        <taxon>Pythonidae</taxon>
        <taxon>Python</taxon>
    </lineage>
</organism>
<dbReference type="RefSeq" id="XP_007428009.1">
    <property type="nucleotide sequence ID" value="XM_007427947.3"/>
</dbReference>
<evidence type="ECO:0000256" key="5">
    <source>
        <dbReference type="ARBA" id="ARBA00022989"/>
    </source>
</evidence>
<dbReference type="OrthoDB" id="9904387at2759"/>
<evidence type="ECO:0000256" key="3">
    <source>
        <dbReference type="ARBA" id="ARBA00022692"/>
    </source>
</evidence>
<evidence type="ECO:0000256" key="1">
    <source>
        <dbReference type="ARBA" id="ARBA00004251"/>
    </source>
</evidence>
<dbReference type="GeneID" id="103059816"/>
<keyword evidence="5 11" id="KW-1133">Transmembrane helix</keyword>
<dbReference type="GO" id="GO:0071222">
    <property type="term" value="P:cellular response to lipopolysaccharide"/>
    <property type="evidence" value="ECO:0007669"/>
    <property type="project" value="TreeGrafter"/>
</dbReference>
<dbReference type="AlphaFoldDB" id="A0A9F2QWL8"/>
<keyword evidence="8" id="KW-0675">Receptor</keyword>
<protein>
    <submittedName>
        <fullName evidence="15">T-lymphocyte activation antigen CD80-like</fullName>
    </submittedName>
</protein>